<evidence type="ECO:0008006" key="4">
    <source>
        <dbReference type="Google" id="ProtNLM"/>
    </source>
</evidence>
<keyword evidence="3" id="KW-1185">Reference proteome</keyword>
<dbReference type="STRING" id="361041.VW35_00770"/>
<gene>
    <name evidence="2" type="ORF">VW35_00770</name>
</gene>
<dbReference type="OrthoDB" id="7822067at2"/>
<comment type="caution">
    <text evidence="2">The sequence shown here is derived from an EMBL/GenBank/DDBJ whole genome shotgun (WGS) entry which is preliminary data.</text>
</comment>
<evidence type="ECO:0000313" key="3">
    <source>
        <dbReference type="Proteomes" id="UP000033514"/>
    </source>
</evidence>
<proteinExistence type="predicted"/>
<dbReference type="RefSeq" id="WP_046141128.1">
    <property type="nucleotide sequence ID" value="NZ_LAJG01000005.1"/>
</dbReference>
<name>A0A0F5LEG1_9HYPH</name>
<dbReference type="SUPFAM" id="SSF49265">
    <property type="entry name" value="Fibronectin type III"/>
    <property type="match status" value="1"/>
</dbReference>
<protein>
    <recommendedName>
        <fullName evidence="4">Fibronectin type-III domain-containing protein</fullName>
    </recommendedName>
</protein>
<keyword evidence="1" id="KW-0812">Transmembrane</keyword>
<keyword evidence="1" id="KW-1133">Transmembrane helix</keyword>
<accession>A0A0F5LEG1</accession>
<dbReference type="Gene3D" id="2.60.40.10">
    <property type="entry name" value="Immunoglobulins"/>
    <property type="match status" value="1"/>
</dbReference>
<organism evidence="2 3">
    <name type="scientific">Devosia soli</name>
    <dbReference type="NCBI Taxonomy" id="361041"/>
    <lineage>
        <taxon>Bacteria</taxon>
        <taxon>Pseudomonadati</taxon>
        <taxon>Pseudomonadota</taxon>
        <taxon>Alphaproteobacteria</taxon>
        <taxon>Hyphomicrobiales</taxon>
        <taxon>Devosiaceae</taxon>
        <taxon>Devosia</taxon>
    </lineage>
</organism>
<dbReference type="Proteomes" id="UP000033514">
    <property type="component" value="Unassembled WGS sequence"/>
</dbReference>
<dbReference type="PATRIC" id="fig|361041.3.peg.3537"/>
<evidence type="ECO:0000313" key="2">
    <source>
        <dbReference type="EMBL" id="KKB80776.1"/>
    </source>
</evidence>
<dbReference type="InterPro" id="IPR036116">
    <property type="entry name" value="FN3_sf"/>
</dbReference>
<dbReference type="EMBL" id="LAJG01000005">
    <property type="protein sequence ID" value="KKB80776.1"/>
    <property type="molecule type" value="Genomic_DNA"/>
</dbReference>
<dbReference type="InterPro" id="IPR013783">
    <property type="entry name" value="Ig-like_fold"/>
</dbReference>
<keyword evidence="1" id="KW-0472">Membrane</keyword>
<reference evidence="2 3" key="1">
    <citation type="submission" date="2015-03" db="EMBL/GenBank/DDBJ databases">
        <authorList>
            <person name="Hassan Y.I."/>
            <person name="Lepp D."/>
            <person name="Zhou T."/>
        </authorList>
    </citation>
    <scope>NUCLEOTIDE SEQUENCE [LARGE SCALE GENOMIC DNA]</scope>
    <source>
        <strain evidence="2 3">GH2-10</strain>
    </source>
</reference>
<sequence>MPQALATVLVPWISNTLIAIGLPSLAFGAAVGTIALGASYLLLAGAAFLVSQAFAPQKPEAPKPEDGKFNLKQSVPPLVYVLGRVKKAGDYAFLEETQGVAFHVTVQAAHHIKGYVQHFLHDEAVTVSSGIVTSPSHFEDNVAIETRLGDNASTAYPNIIAYFPAIWGPDHRGDGLATTFLRVESVPAEDLQRVYPSGMPQLQAIIDGHDRLIDPRTGLAGYSTNLAIFRYWHLTHPVGGKLTRDDLYTPDWAHAADVCDQTVVNRSGGTEKRYHGGLWFRANNDPVQIGRLMDQAAELVLYERPDGKVGVHAGTFVAPDVRLTADDLISVNFDPNKRRSTNVLAVRGRYTDPAKGYNTADAAIYGVPYPSDDERTKTVENQAVQSHNHMARLQAIAYIRANAPRVKIVAHYEPARDVPYRRFVTVHYPPKMTEAVVEITGRPVLSLRALTYEFEGIVIPGELLYAFNSATQEGVPGSNIVPVERQEVPLPLGFDVTIQTEDVGGGASAAYARATFTGQSSTFQYELQWVPTAGGTTQSVMGAAGATTVRTGYLADGVQYKFRSRTWSVGASSAWTDYQVLTTTADPVAPGAVTGVAATGGTGQIAFSWTAPNSANYVGSRLYTNTTNTMTGATLRATEFGAPSSADGRTVTGLAADTYYGFVVAINGSGVEATPVPTGAVTVS</sequence>
<evidence type="ECO:0000256" key="1">
    <source>
        <dbReference type="SAM" id="Phobius"/>
    </source>
</evidence>
<dbReference type="AlphaFoldDB" id="A0A0F5LEG1"/>
<feature type="transmembrane region" description="Helical" evidence="1">
    <location>
        <begin position="29"/>
        <end position="50"/>
    </location>
</feature>